<dbReference type="SMART" id="SM00342">
    <property type="entry name" value="HTH_ARAC"/>
    <property type="match status" value="1"/>
</dbReference>
<keyword evidence="4" id="KW-0472">Membrane</keyword>
<accession>A0A1B1S6E3</accession>
<dbReference type="Gene3D" id="2.130.10.10">
    <property type="entry name" value="YVTN repeat-like/Quinoprotein amine dehydrogenase"/>
    <property type="match status" value="2"/>
</dbReference>
<dbReference type="InterPro" id="IPR018060">
    <property type="entry name" value="HTH_AraC"/>
</dbReference>
<keyword evidence="4" id="KW-0812">Transmembrane</keyword>
<dbReference type="InterPro" id="IPR015943">
    <property type="entry name" value="WD40/YVTN_repeat-like_dom_sf"/>
</dbReference>
<evidence type="ECO:0000256" key="2">
    <source>
        <dbReference type="ARBA" id="ARBA00023125"/>
    </source>
</evidence>
<proteinExistence type="predicted"/>
<dbReference type="SUPFAM" id="SSF63829">
    <property type="entry name" value="Calcium-dependent phosphotriesterase"/>
    <property type="match status" value="1"/>
</dbReference>
<dbReference type="PROSITE" id="PS01124">
    <property type="entry name" value="HTH_ARAC_FAMILY_2"/>
    <property type="match status" value="1"/>
</dbReference>
<evidence type="ECO:0000256" key="1">
    <source>
        <dbReference type="ARBA" id="ARBA00023015"/>
    </source>
</evidence>
<dbReference type="Pfam" id="PF07494">
    <property type="entry name" value="Reg_prop"/>
    <property type="match status" value="1"/>
</dbReference>
<feature type="transmembrane region" description="Helical" evidence="4">
    <location>
        <begin position="581"/>
        <end position="605"/>
    </location>
</feature>
<dbReference type="EMBL" id="CP015402">
    <property type="protein sequence ID" value="ANU62366.1"/>
    <property type="molecule type" value="Genomic_DNA"/>
</dbReference>
<dbReference type="InterPro" id="IPR050204">
    <property type="entry name" value="AraC_XylS_family_regulators"/>
</dbReference>
<dbReference type="GO" id="GO:0043565">
    <property type="term" value="F:sequence-specific DNA binding"/>
    <property type="evidence" value="ECO:0007669"/>
    <property type="project" value="InterPro"/>
</dbReference>
<gene>
    <name evidence="6" type="ORF">A4V02_00450</name>
</gene>
<reference evidence="7" key="1">
    <citation type="submission" date="2016-04" db="EMBL/GenBank/DDBJ databases">
        <title>Complete Genome Sequences of Twelve Strains of a Stable Defined Moderately Diverse Mouse Microbiota 2 (sDMDMm2).</title>
        <authorList>
            <person name="Uchimura Y."/>
            <person name="Wyss M."/>
            <person name="Brugiroux S."/>
            <person name="Limenitakis J.P."/>
            <person name="Stecher B."/>
            <person name="McCoy K.D."/>
            <person name="Macpherson A.J."/>
        </authorList>
    </citation>
    <scope>NUCLEOTIDE SEQUENCE [LARGE SCALE GENOMIC DNA]</scope>
    <source>
        <strain evidence="7">YL27</strain>
    </source>
</reference>
<dbReference type="Pfam" id="PF12833">
    <property type="entry name" value="HTH_18"/>
    <property type="match status" value="1"/>
</dbReference>
<keyword evidence="7" id="KW-1185">Reference proteome</keyword>
<keyword evidence="1" id="KW-0805">Transcription regulation</keyword>
<dbReference type="GO" id="GO:0003700">
    <property type="term" value="F:DNA-binding transcription factor activity"/>
    <property type="evidence" value="ECO:0007669"/>
    <property type="project" value="InterPro"/>
</dbReference>
<keyword evidence="4" id="KW-1133">Transmembrane helix</keyword>
<dbReference type="Proteomes" id="UP000186351">
    <property type="component" value="Chromosome"/>
</dbReference>
<dbReference type="RefSeq" id="WP_068959766.1">
    <property type="nucleotide sequence ID" value="NZ_CAJTAP010000016.1"/>
</dbReference>
<dbReference type="InterPro" id="IPR013783">
    <property type="entry name" value="Ig-like_fold"/>
</dbReference>
<sequence length="762" mass="84885">MNHCRTVIIVIILLTGLFLTARQTEPCRTVRYDDSNGLSGTLVGGGLQDGNGLMWFATWNGLDCYDGYEFHRMKIRPGDSAAIGTNRIRDILLSEQGNIVCRTDDDIYEFDLSRYTFRDIPEERKDSLKGKMGRTWRGLTDRQGNIWRADPSGLYKTCFPHHPARLLDGTSGAHPRSLMVDRDSMLWVGLRNNHSINVYDRSSTLVRTIPLETAPYCIYRTSHGDIWIGGKPGALIRNGGESISPDAVYDMAEDRYGRLWIATFGAGVKCCENPQAMEPELSESLGGYKVRKIIITPSDNIIAATTEGLLVGTVDSADCRNTRLMPVRRDGNRPGSLCSNAVMSVARDTRGNIIVGTESSGIDIISEERLFDDKPEFRHLNTGNSTLASDVCRAMALVSDTLLLIVGRNHVMALNPSTEQTVNFGRTFWNDTCRFAETEPVMLPDGTWVIGAEEGAFCATPHNIYSRGYVPPLVFTTLAVNGLAPAFCLASRDTLFLEPDQRNISIAFAAIDYTDNSGILYRSRLDGSPWTGAGPVRNVTLFNLSPGTHWLEVQSTDRYGRWVDNNRLLSVVVAPYWYETWWATALFVLVVAVLAGLTVYIIMYIRDVNRQRRDLLEKYMAVIGEMEARSMQDSDCLTASPEDMAPLVPEQKPEDTAFLNRVRRYIEENIDNPDAGVDSMADAAAVSRSTLNRHLRAQLGISATQLLIEARMQRAEQLLRARSTGEPLSLSDIAAMCGYSDVQYFQRVFKKRHSVAPADYNG</sequence>
<evidence type="ECO:0000313" key="6">
    <source>
        <dbReference type="EMBL" id="ANU62366.1"/>
    </source>
</evidence>
<evidence type="ECO:0000313" key="7">
    <source>
        <dbReference type="Proteomes" id="UP000186351"/>
    </source>
</evidence>
<dbReference type="InterPro" id="IPR011110">
    <property type="entry name" value="Reg_prop"/>
</dbReference>
<dbReference type="InterPro" id="IPR009057">
    <property type="entry name" value="Homeodomain-like_sf"/>
</dbReference>
<keyword evidence="3" id="KW-0804">Transcription</keyword>
<dbReference type="AlphaFoldDB" id="A0A1B1S6E3"/>
<keyword evidence="2" id="KW-0238">DNA-binding</keyword>
<name>A0A1B1S6E3_9BACT</name>
<dbReference type="Gene3D" id="1.10.10.60">
    <property type="entry name" value="Homeodomain-like"/>
    <property type="match status" value="1"/>
</dbReference>
<evidence type="ECO:0000256" key="3">
    <source>
        <dbReference type="ARBA" id="ARBA00023163"/>
    </source>
</evidence>
<dbReference type="SUPFAM" id="SSF46689">
    <property type="entry name" value="Homeodomain-like"/>
    <property type="match status" value="1"/>
</dbReference>
<dbReference type="GeneID" id="65535306"/>
<accession>A0A1Z2XFD7</accession>
<dbReference type="OrthoDB" id="681130at2"/>
<evidence type="ECO:0000256" key="4">
    <source>
        <dbReference type="SAM" id="Phobius"/>
    </source>
</evidence>
<dbReference type="PANTHER" id="PTHR46796">
    <property type="entry name" value="HTH-TYPE TRANSCRIPTIONAL ACTIVATOR RHAS-RELATED"/>
    <property type="match status" value="1"/>
</dbReference>
<evidence type="ECO:0000259" key="5">
    <source>
        <dbReference type="PROSITE" id="PS01124"/>
    </source>
</evidence>
<protein>
    <recommendedName>
        <fullName evidence="5">HTH araC/xylS-type domain-containing protein</fullName>
    </recommendedName>
</protein>
<organism evidence="6 7">
    <name type="scientific">Muribaculum intestinale</name>
    <dbReference type="NCBI Taxonomy" id="1796646"/>
    <lineage>
        <taxon>Bacteria</taxon>
        <taxon>Pseudomonadati</taxon>
        <taxon>Bacteroidota</taxon>
        <taxon>Bacteroidia</taxon>
        <taxon>Bacteroidales</taxon>
        <taxon>Muribaculaceae</taxon>
        <taxon>Muribaculum</taxon>
    </lineage>
</organism>
<dbReference type="KEGG" id="pary:A4V02_00450"/>
<feature type="domain" description="HTH araC/xylS-type" evidence="5">
    <location>
        <begin position="660"/>
        <end position="762"/>
    </location>
</feature>
<dbReference type="Gene3D" id="2.60.40.10">
    <property type="entry name" value="Immunoglobulins"/>
    <property type="match status" value="1"/>
</dbReference>